<keyword evidence="2" id="KW-1185">Reference proteome</keyword>
<evidence type="ECO:0008006" key="3">
    <source>
        <dbReference type="Google" id="ProtNLM"/>
    </source>
</evidence>
<dbReference type="RefSeq" id="WP_259526435.1">
    <property type="nucleotide sequence ID" value="NZ_JANLCK010000003.1"/>
</dbReference>
<evidence type="ECO:0000313" key="1">
    <source>
        <dbReference type="EMBL" id="MCS5725849.1"/>
    </source>
</evidence>
<sequence>MHLVRQDEEATRVAGQELFKRVIADYSGDRLQVLSATEQLGITFADAGDPDQAANYLRQVLQLIAESVTGRSGTTGMTEVLLAGILIAKGHRADMQEAKTLLDAVKPEISRMRMFRDSVLRYLVAQARVAEALGDVGAESFASDSLAVAAELEPSIPLHPDLGRPIASPKVREEMRRIAGVSSVESPQRK</sequence>
<comment type="caution">
    <text evidence="1">The sequence shown here is derived from an EMBL/GenBank/DDBJ whole genome shotgun (WGS) entry which is preliminary data.</text>
</comment>
<proteinExistence type="predicted"/>
<dbReference type="Proteomes" id="UP001165587">
    <property type="component" value="Unassembled WGS sequence"/>
</dbReference>
<protein>
    <recommendedName>
        <fullName evidence="3">Tetratricopeptide repeat protein</fullName>
    </recommendedName>
</protein>
<gene>
    <name evidence="1" type="ORF">N1028_08055</name>
</gene>
<evidence type="ECO:0000313" key="2">
    <source>
        <dbReference type="Proteomes" id="UP001165587"/>
    </source>
</evidence>
<organism evidence="1 2">
    <name type="scientific">Herbiconiux oxytropis</name>
    <dbReference type="NCBI Taxonomy" id="2970915"/>
    <lineage>
        <taxon>Bacteria</taxon>
        <taxon>Bacillati</taxon>
        <taxon>Actinomycetota</taxon>
        <taxon>Actinomycetes</taxon>
        <taxon>Micrococcales</taxon>
        <taxon>Microbacteriaceae</taxon>
        <taxon>Herbiconiux</taxon>
    </lineage>
</organism>
<name>A0AA41XGL5_9MICO</name>
<accession>A0AA41XGL5</accession>
<dbReference type="EMBL" id="JANLCK010000003">
    <property type="protein sequence ID" value="MCS5725849.1"/>
    <property type="molecule type" value="Genomic_DNA"/>
</dbReference>
<reference evidence="1" key="1">
    <citation type="submission" date="2022-08" db="EMBL/GenBank/DDBJ databases">
        <authorList>
            <person name="Deng Y."/>
            <person name="Han X.-F."/>
            <person name="Zhang Y.-Q."/>
        </authorList>
    </citation>
    <scope>NUCLEOTIDE SEQUENCE</scope>
    <source>
        <strain evidence="1">CPCC 203407</strain>
    </source>
</reference>
<dbReference type="AlphaFoldDB" id="A0AA41XGL5"/>